<evidence type="ECO:0000256" key="3">
    <source>
        <dbReference type="ARBA" id="ARBA00022801"/>
    </source>
</evidence>
<dbReference type="EMBL" id="CAADFG010000407">
    <property type="protein sequence ID" value="VFK04358.1"/>
    <property type="molecule type" value="Genomic_DNA"/>
</dbReference>
<dbReference type="AlphaFoldDB" id="A0A450VHY0"/>
<organism evidence="8">
    <name type="scientific">Candidatus Kentrum eta</name>
    <dbReference type="NCBI Taxonomy" id="2126337"/>
    <lineage>
        <taxon>Bacteria</taxon>
        <taxon>Pseudomonadati</taxon>
        <taxon>Pseudomonadota</taxon>
        <taxon>Gammaproteobacteria</taxon>
        <taxon>Candidatus Kentrum</taxon>
    </lineage>
</organism>
<reference evidence="8" key="1">
    <citation type="submission" date="2019-02" db="EMBL/GenBank/DDBJ databases">
        <authorList>
            <person name="Gruber-Vodicka R. H."/>
            <person name="Seah K. B. B."/>
        </authorList>
    </citation>
    <scope>NUCLEOTIDE SEQUENCE</scope>
    <source>
        <strain evidence="9">BECK_SA2B12</strain>
        <strain evidence="8">BECK_SA2B15</strain>
        <strain evidence="7">BECK_SA2B20</strain>
    </source>
</reference>
<evidence type="ECO:0000256" key="1">
    <source>
        <dbReference type="ARBA" id="ARBA00022670"/>
    </source>
</evidence>
<evidence type="ECO:0000313" key="7">
    <source>
        <dbReference type="EMBL" id="VFK04184.1"/>
    </source>
</evidence>
<dbReference type="PANTHER" id="PTHR30471:SF3">
    <property type="entry name" value="UPF0758 PROTEIN YEES-RELATED"/>
    <property type="match status" value="1"/>
</dbReference>
<dbReference type="GO" id="GO:0006508">
    <property type="term" value="P:proteolysis"/>
    <property type="evidence" value="ECO:0007669"/>
    <property type="project" value="UniProtKB-KW"/>
</dbReference>
<dbReference type="InterPro" id="IPR025657">
    <property type="entry name" value="RadC_JAB"/>
</dbReference>
<dbReference type="PROSITE" id="PS50249">
    <property type="entry name" value="MPN"/>
    <property type="match status" value="1"/>
</dbReference>
<proteinExistence type="predicted"/>
<protein>
    <submittedName>
        <fullName evidence="8">RadC-like JAB domain-containing protein</fullName>
    </submittedName>
</protein>
<gene>
    <name evidence="8" type="ORF">BECKH772A_GA0070896_104075</name>
    <name evidence="7" type="ORF">BECKH772B_GA0070898_104154</name>
    <name evidence="9" type="ORF">BECKH772C_GA0070978_104154</name>
</gene>
<evidence type="ECO:0000256" key="5">
    <source>
        <dbReference type="ARBA" id="ARBA00023049"/>
    </source>
</evidence>
<dbReference type="Gene3D" id="3.40.140.10">
    <property type="entry name" value="Cytidine Deaminase, domain 2"/>
    <property type="match status" value="1"/>
</dbReference>
<feature type="domain" description="MPN" evidence="6">
    <location>
        <begin position="1"/>
        <end position="83"/>
    </location>
</feature>
<dbReference type="EMBL" id="CAADFI010000415">
    <property type="protein sequence ID" value="VFK04184.1"/>
    <property type="molecule type" value="Genomic_DNA"/>
</dbReference>
<keyword evidence="1" id="KW-0645">Protease</keyword>
<dbReference type="PANTHER" id="PTHR30471">
    <property type="entry name" value="DNA REPAIR PROTEIN RADC"/>
    <property type="match status" value="1"/>
</dbReference>
<evidence type="ECO:0000256" key="4">
    <source>
        <dbReference type="ARBA" id="ARBA00022833"/>
    </source>
</evidence>
<dbReference type="GO" id="GO:0008237">
    <property type="term" value="F:metallopeptidase activity"/>
    <property type="evidence" value="ECO:0007669"/>
    <property type="project" value="UniProtKB-KW"/>
</dbReference>
<evidence type="ECO:0000259" key="6">
    <source>
        <dbReference type="PROSITE" id="PS50249"/>
    </source>
</evidence>
<dbReference type="InterPro" id="IPR037518">
    <property type="entry name" value="MPN"/>
</dbReference>
<keyword evidence="2" id="KW-0479">Metal-binding</keyword>
<accession>A0A450VHY0</accession>
<keyword evidence="4" id="KW-0862">Zinc</keyword>
<dbReference type="Pfam" id="PF04002">
    <property type="entry name" value="RadC"/>
    <property type="match status" value="1"/>
</dbReference>
<evidence type="ECO:0000313" key="9">
    <source>
        <dbReference type="EMBL" id="VFK07371.1"/>
    </source>
</evidence>
<name>A0A450VHY0_9GAMM</name>
<evidence type="ECO:0000256" key="2">
    <source>
        <dbReference type="ARBA" id="ARBA00022723"/>
    </source>
</evidence>
<sequence>MSLSGTTATVVNSIEVYQLAVVNKSPCIMLVHNHTDGALEPSEKDKEITRNLIEGGKLLNIHVLDHLIISEDGYYSFVEGGLIEEDARVGEMGGTNEG</sequence>
<keyword evidence="5" id="KW-0482">Metalloprotease</keyword>
<dbReference type="InterPro" id="IPR001405">
    <property type="entry name" value="UPF0758"/>
</dbReference>
<dbReference type="GO" id="GO:0046872">
    <property type="term" value="F:metal ion binding"/>
    <property type="evidence" value="ECO:0007669"/>
    <property type="project" value="UniProtKB-KW"/>
</dbReference>
<evidence type="ECO:0000313" key="8">
    <source>
        <dbReference type="EMBL" id="VFK04358.1"/>
    </source>
</evidence>
<keyword evidence="3" id="KW-0378">Hydrolase</keyword>
<dbReference type="EMBL" id="CAADFJ010000415">
    <property type="protein sequence ID" value="VFK07371.1"/>
    <property type="molecule type" value="Genomic_DNA"/>
</dbReference>